<dbReference type="EMBL" id="JAIVFP010000001">
    <property type="protein sequence ID" value="MCI4681531.1"/>
    <property type="molecule type" value="Genomic_DNA"/>
</dbReference>
<protein>
    <submittedName>
        <fullName evidence="3">Heparinase II/III family protein</fullName>
    </submittedName>
</protein>
<proteinExistence type="predicted"/>
<comment type="subcellular location">
    <subcellularLocation>
        <location evidence="1">Cell envelope</location>
    </subcellularLocation>
</comment>
<dbReference type="Pfam" id="PF07940">
    <property type="entry name" value="Hepar_II_III_C"/>
    <property type="match status" value="1"/>
</dbReference>
<comment type="caution">
    <text evidence="3">The sequence shown here is derived from an EMBL/GenBank/DDBJ whole genome shotgun (WGS) entry which is preliminary data.</text>
</comment>
<name>A0ABS9Z236_9HYPH</name>
<feature type="domain" description="Heparinase II/III-like C-terminal" evidence="2">
    <location>
        <begin position="316"/>
        <end position="563"/>
    </location>
</feature>
<evidence type="ECO:0000259" key="2">
    <source>
        <dbReference type="Pfam" id="PF07940"/>
    </source>
</evidence>
<dbReference type="Gene3D" id="2.70.98.70">
    <property type="match status" value="1"/>
</dbReference>
<reference evidence="3" key="1">
    <citation type="journal article" date="2022" name="ISME J.">
        <title>Identification of active gaseous-alkane degraders at natural gas seeps.</title>
        <authorList>
            <person name="Farhan Ul Haque M."/>
            <person name="Hernandez M."/>
            <person name="Crombie A.T."/>
            <person name="Murrell J.C."/>
        </authorList>
    </citation>
    <scope>NUCLEOTIDE SEQUENCE</scope>
    <source>
        <strain evidence="3">PC2</strain>
    </source>
</reference>
<evidence type="ECO:0000313" key="4">
    <source>
        <dbReference type="Proteomes" id="UP001139104"/>
    </source>
</evidence>
<sequence length="573" mass="62957">MTRSRALPFAERLRLLGLLAARAAEKLRAALKWPVFVFNEWRFRQPESLLIAPQDIRTGDPTIAEDIYGGYFAFGGKIVNAHGRSPFNLPPPSSEWAKALHGFGWLRHMRAAESALARANARSLVKEFISRMATPRRGPAWDVDVVARRTSSWLSQSPMLLEGVDHEFYRRFLRVLTKGYWLLQRRIDSAWPGEARLNAAIAMTTYALCAQGGASLLKKTIKTLNDQLSRQILPDGGATDRNPQTLVDLLFDLLPLRQAFAARGQAPPPELLRAIDRMIPALRMFRHGDGSLALFNGMGVTAPDRVAIGLSYEETRGQPIFNARCSGYQRLEGGEALILIDAGPPPPPLYSRSAHAGCLSFEFSLGTERIVVNCGNPGPRRKDLRTSARTTAAHSTLSLDDASSCLFGFQTRAPGWLSDKLLSGPRNVPVAREDDAQGSQVLASHDGYLRSYGLFHERRWRLEADGARLTGRDRLIRANEDSIANVDYVIRFHIHPSVTLTLVSDGAAILLETPSGANLVFDAGGLPLAIEESIFFAAPEGPRACEQIVIYGASADIDEIDWSFSLQAAAVPA</sequence>
<dbReference type="Gene3D" id="1.50.10.100">
    <property type="entry name" value="Chondroitin AC/alginate lyase"/>
    <property type="match status" value="1"/>
</dbReference>
<evidence type="ECO:0000313" key="3">
    <source>
        <dbReference type="EMBL" id="MCI4681531.1"/>
    </source>
</evidence>
<dbReference type="InterPro" id="IPR012480">
    <property type="entry name" value="Hepar_II_III_C"/>
</dbReference>
<keyword evidence="4" id="KW-1185">Reference proteome</keyword>
<organism evidence="3 4">
    <name type="scientific">Candidatus Rhodoblastus alkanivorans</name>
    <dbReference type="NCBI Taxonomy" id="2954117"/>
    <lineage>
        <taxon>Bacteria</taxon>
        <taxon>Pseudomonadati</taxon>
        <taxon>Pseudomonadota</taxon>
        <taxon>Alphaproteobacteria</taxon>
        <taxon>Hyphomicrobiales</taxon>
        <taxon>Rhodoblastaceae</taxon>
        <taxon>Rhodoblastus</taxon>
    </lineage>
</organism>
<gene>
    <name evidence="3" type="ORF">K2U94_01880</name>
</gene>
<dbReference type="Proteomes" id="UP001139104">
    <property type="component" value="Unassembled WGS sequence"/>
</dbReference>
<dbReference type="InterPro" id="IPR008929">
    <property type="entry name" value="Chondroitin_lyas"/>
</dbReference>
<accession>A0ABS9Z236</accession>
<evidence type="ECO:0000256" key="1">
    <source>
        <dbReference type="ARBA" id="ARBA00004196"/>
    </source>
</evidence>
<dbReference type="RefSeq" id="WP_243065588.1">
    <property type="nucleotide sequence ID" value="NZ_JAIVFK010000007.1"/>
</dbReference>